<dbReference type="KEGG" id="phet:94289058"/>
<gene>
    <name evidence="2" type="ORF">JKF63_02958</name>
</gene>
<dbReference type="RefSeq" id="XP_067755425.1">
    <property type="nucleotide sequence ID" value="XM_067898981.1"/>
</dbReference>
<feature type="compositionally biased region" description="Basic and acidic residues" evidence="1">
    <location>
        <begin position="1"/>
        <end position="12"/>
    </location>
</feature>
<reference evidence="2 3" key="1">
    <citation type="submission" date="2021-02" db="EMBL/GenBank/DDBJ databases">
        <title>Porcisia hertigi Genome sequencing and assembly.</title>
        <authorList>
            <person name="Almutairi H."/>
            <person name="Gatherer D."/>
        </authorList>
    </citation>
    <scope>NUCLEOTIDE SEQUENCE [LARGE SCALE GENOMIC DNA]</scope>
    <source>
        <strain evidence="2 3">C119</strain>
    </source>
</reference>
<dbReference type="Proteomes" id="UP000674318">
    <property type="component" value="Unassembled WGS sequence"/>
</dbReference>
<evidence type="ECO:0000313" key="2">
    <source>
        <dbReference type="EMBL" id="KAG5498671.1"/>
    </source>
</evidence>
<comment type="caution">
    <text evidence="2">The sequence shown here is derived from an EMBL/GenBank/DDBJ whole genome shotgun (WGS) entry which is preliminary data.</text>
</comment>
<feature type="compositionally biased region" description="Polar residues" evidence="1">
    <location>
        <begin position="31"/>
        <end position="49"/>
    </location>
</feature>
<proteinExistence type="predicted"/>
<name>A0A836IIW5_9TRYP</name>
<keyword evidence="3" id="KW-1185">Reference proteome</keyword>
<feature type="region of interest" description="Disordered" evidence="1">
    <location>
        <begin position="1"/>
        <end position="76"/>
    </location>
</feature>
<sequence>MKTLDEWLKDSSSDDDAEQAQLTASGGGAPRNSSDGGHSTASRALSSGASMPGSLISAHTPTTLRPAKHQPGGLYGRQDETREKMMRLLGADAVAKATLPASSSASISSPVWPLAAPPDRNHFLFGETPIPSNTHANPTTCLPARPLAAGIQSDTAANSSQVPVTDTTMQRFNSDPAYEAVEVMVVDRGTQTVSTVGTQTDPLPTPFGTYCPGPVAPWPCMGASAYARWAPPIVPLPSHSVTVDNQPFRQYYDDYEQREAAETAHLRSELEMIQNSIDMLIARYNLPPPPT</sequence>
<evidence type="ECO:0000313" key="3">
    <source>
        <dbReference type="Proteomes" id="UP000674318"/>
    </source>
</evidence>
<organism evidence="2 3">
    <name type="scientific">Porcisia hertigi</name>
    <dbReference type="NCBI Taxonomy" id="2761500"/>
    <lineage>
        <taxon>Eukaryota</taxon>
        <taxon>Discoba</taxon>
        <taxon>Euglenozoa</taxon>
        <taxon>Kinetoplastea</taxon>
        <taxon>Metakinetoplastina</taxon>
        <taxon>Trypanosomatida</taxon>
        <taxon>Trypanosomatidae</taxon>
        <taxon>Leishmaniinae</taxon>
        <taxon>Porcisia</taxon>
    </lineage>
</organism>
<dbReference type="OrthoDB" id="253124at2759"/>
<protein>
    <submittedName>
        <fullName evidence="2">Uncharacterized protein</fullName>
    </submittedName>
</protein>
<dbReference type="GeneID" id="94289058"/>
<evidence type="ECO:0000256" key="1">
    <source>
        <dbReference type="SAM" id="MobiDB-lite"/>
    </source>
</evidence>
<dbReference type="AlphaFoldDB" id="A0A836IIW5"/>
<dbReference type="EMBL" id="JAFJZO010000030">
    <property type="protein sequence ID" value="KAG5498671.1"/>
    <property type="molecule type" value="Genomic_DNA"/>
</dbReference>
<accession>A0A836IIW5</accession>